<protein>
    <recommendedName>
        <fullName evidence="4">SXP/RAL-2 family protein Ani s 5-like cation-binding domain-containing protein</fullName>
    </recommendedName>
</protein>
<feature type="signal peptide" evidence="1">
    <location>
        <begin position="1"/>
        <end position="18"/>
    </location>
</feature>
<evidence type="ECO:0000313" key="3">
    <source>
        <dbReference type="Proteomes" id="UP000298663"/>
    </source>
</evidence>
<dbReference type="Proteomes" id="UP000298663">
    <property type="component" value="Unassembled WGS sequence"/>
</dbReference>
<evidence type="ECO:0008006" key="4">
    <source>
        <dbReference type="Google" id="ProtNLM"/>
    </source>
</evidence>
<dbReference type="OrthoDB" id="5822489at2759"/>
<reference evidence="2 3" key="2">
    <citation type="journal article" date="2019" name="G3 (Bethesda)">
        <title>Hybrid Assembly of the Genome of the Entomopathogenic Nematode Steinernema carpocapsae Identifies the X-Chromosome.</title>
        <authorList>
            <person name="Serra L."/>
            <person name="Macchietto M."/>
            <person name="Macias-Munoz A."/>
            <person name="McGill C.J."/>
            <person name="Rodriguez I.M."/>
            <person name="Rodriguez B."/>
            <person name="Murad R."/>
            <person name="Mortazavi A."/>
        </authorList>
    </citation>
    <scope>NUCLEOTIDE SEQUENCE [LARGE SCALE GENOMIC DNA]</scope>
    <source>
        <strain evidence="2 3">ALL</strain>
    </source>
</reference>
<dbReference type="AlphaFoldDB" id="A0A4U5MC09"/>
<feature type="chain" id="PRO_5020785579" description="SXP/RAL-2 family protein Ani s 5-like cation-binding domain-containing protein" evidence="1">
    <location>
        <begin position="19"/>
        <end position="154"/>
    </location>
</feature>
<proteinExistence type="predicted"/>
<comment type="caution">
    <text evidence="2">The sequence shown here is derived from an EMBL/GenBank/DDBJ whole genome shotgun (WGS) entry which is preliminary data.</text>
</comment>
<accession>A0A4U5MC09</accession>
<evidence type="ECO:0000313" key="2">
    <source>
        <dbReference type="EMBL" id="TKR66666.1"/>
    </source>
</evidence>
<organism evidence="2 3">
    <name type="scientific">Steinernema carpocapsae</name>
    <name type="common">Entomopathogenic nematode</name>
    <dbReference type="NCBI Taxonomy" id="34508"/>
    <lineage>
        <taxon>Eukaryota</taxon>
        <taxon>Metazoa</taxon>
        <taxon>Ecdysozoa</taxon>
        <taxon>Nematoda</taxon>
        <taxon>Chromadorea</taxon>
        <taxon>Rhabditida</taxon>
        <taxon>Tylenchina</taxon>
        <taxon>Panagrolaimomorpha</taxon>
        <taxon>Strongyloidoidea</taxon>
        <taxon>Steinernematidae</taxon>
        <taxon>Steinernema</taxon>
    </lineage>
</organism>
<keyword evidence="3" id="KW-1185">Reference proteome</keyword>
<keyword evidence="1" id="KW-0732">Signal</keyword>
<dbReference type="EMBL" id="AZBU02000008">
    <property type="protein sequence ID" value="TKR66666.1"/>
    <property type="molecule type" value="Genomic_DNA"/>
</dbReference>
<gene>
    <name evidence="2" type="ORF">L596_022926</name>
</gene>
<name>A0A4U5MC09_STECR</name>
<reference evidence="2 3" key="1">
    <citation type="journal article" date="2015" name="Genome Biol.">
        <title>Comparative genomics of Steinernema reveals deeply conserved gene regulatory networks.</title>
        <authorList>
            <person name="Dillman A.R."/>
            <person name="Macchietto M."/>
            <person name="Porter C.F."/>
            <person name="Rogers A."/>
            <person name="Williams B."/>
            <person name="Antoshechkin I."/>
            <person name="Lee M.M."/>
            <person name="Goodwin Z."/>
            <person name="Lu X."/>
            <person name="Lewis E.E."/>
            <person name="Goodrich-Blair H."/>
            <person name="Stock S.P."/>
            <person name="Adams B.J."/>
            <person name="Sternberg P.W."/>
            <person name="Mortazavi A."/>
        </authorList>
    </citation>
    <scope>NUCLEOTIDE SEQUENCE [LARGE SCALE GENOMIC DNA]</scope>
    <source>
        <strain evidence="2 3">ALL</strain>
    </source>
</reference>
<evidence type="ECO:0000256" key="1">
    <source>
        <dbReference type="SAM" id="SignalP"/>
    </source>
</evidence>
<sequence>MISRWIILGLCLFVVVQGRDRTESDIGDLMRLLKSSSEDYKLLKQLYENENMRRDDRQEKLNEILLKQTQDVQDMFEMKMGYEDAVDILHEQEFGSRLATASPAQQKYFEEVAKLRNDMSLTVADFKAQMKKLVRQHKKNEKHVSKEMGLSVEN</sequence>